<evidence type="ECO:0000256" key="1">
    <source>
        <dbReference type="SAM" id="Coils"/>
    </source>
</evidence>
<gene>
    <name evidence="2" type="ORF">CHKLHMKO_00615</name>
</gene>
<protein>
    <submittedName>
        <fullName evidence="2">Uncharacterized protein</fullName>
    </submittedName>
</protein>
<accession>A0A811TE29</accession>
<keyword evidence="1" id="KW-0175">Coiled coil</keyword>
<dbReference type="EMBL" id="CAJHIO010000057">
    <property type="protein sequence ID" value="CAD6494080.1"/>
    <property type="molecule type" value="Genomic_DNA"/>
</dbReference>
<dbReference type="Proteomes" id="UP000610373">
    <property type="component" value="Unassembled WGS sequence"/>
</dbReference>
<name>A0A811TE29_9EURY</name>
<feature type="coiled-coil region" evidence="1">
    <location>
        <begin position="1"/>
        <end position="35"/>
    </location>
</feature>
<proteinExistence type="predicted"/>
<dbReference type="AlphaFoldDB" id="A0A811TE29"/>
<evidence type="ECO:0000313" key="2">
    <source>
        <dbReference type="EMBL" id="CAD6494080.1"/>
    </source>
</evidence>
<organism evidence="2 3">
    <name type="scientific">Candidatus Argoarchaeum ethanivorans</name>
    <dbReference type="NCBI Taxonomy" id="2608793"/>
    <lineage>
        <taxon>Archaea</taxon>
        <taxon>Methanobacteriati</taxon>
        <taxon>Methanobacteriota</taxon>
        <taxon>Stenosarchaea group</taxon>
        <taxon>Methanomicrobia</taxon>
        <taxon>Methanosarcinales</taxon>
        <taxon>Methanosarcinales incertae sedis</taxon>
        <taxon>GOM Arc I cluster</taxon>
        <taxon>Candidatus Argoarchaeum</taxon>
    </lineage>
</organism>
<reference evidence="2" key="1">
    <citation type="submission" date="2020-10" db="EMBL/GenBank/DDBJ databases">
        <authorList>
            <person name="Hahn C.J."/>
            <person name="Laso-Perez R."/>
            <person name="Vulcano F."/>
            <person name="Vaziourakis K.-M."/>
            <person name="Stokke R."/>
            <person name="Steen I.H."/>
            <person name="Teske A."/>
            <person name="Boetius A."/>
            <person name="Liebeke M."/>
            <person name="Amann R."/>
            <person name="Knittel K."/>
        </authorList>
    </citation>
    <scope>NUCLEOTIDE SEQUENCE</scope>
    <source>
        <strain evidence="2">Gfbio:e3339647-f889-4370-9287-4fb5cb688e4c:AG392O15_GoMArc1</strain>
    </source>
</reference>
<sequence>MQSFERKYVEIKDKVQEILEKIQKFNDEIDDMVCNLYKIGKNEVNVAITKLF</sequence>
<comment type="caution">
    <text evidence="2">The sequence shown here is derived from an EMBL/GenBank/DDBJ whole genome shotgun (WGS) entry which is preliminary data.</text>
</comment>
<evidence type="ECO:0000313" key="3">
    <source>
        <dbReference type="Proteomes" id="UP000610373"/>
    </source>
</evidence>